<reference evidence="1 2" key="1">
    <citation type="journal article" date="2011" name="Science">
        <title>The Selaginella genome identifies genetic changes associated with the evolution of vascular plants.</title>
        <authorList>
            <person name="Banks J.A."/>
            <person name="Nishiyama T."/>
            <person name="Hasebe M."/>
            <person name="Bowman J.L."/>
            <person name="Gribskov M."/>
            <person name="dePamphilis C."/>
            <person name="Albert V.A."/>
            <person name="Aono N."/>
            <person name="Aoyama T."/>
            <person name="Ambrose B.A."/>
            <person name="Ashton N.W."/>
            <person name="Axtell M.J."/>
            <person name="Barker E."/>
            <person name="Barker M.S."/>
            <person name="Bennetzen J.L."/>
            <person name="Bonawitz N.D."/>
            <person name="Chapple C."/>
            <person name="Cheng C."/>
            <person name="Correa L.G."/>
            <person name="Dacre M."/>
            <person name="DeBarry J."/>
            <person name="Dreyer I."/>
            <person name="Elias M."/>
            <person name="Engstrom E.M."/>
            <person name="Estelle M."/>
            <person name="Feng L."/>
            <person name="Finet C."/>
            <person name="Floyd S.K."/>
            <person name="Frommer W.B."/>
            <person name="Fujita T."/>
            <person name="Gramzow L."/>
            <person name="Gutensohn M."/>
            <person name="Harholt J."/>
            <person name="Hattori M."/>
            <person name="Heyl A."/>
            <person name="Hirai T."/>
            <person name="Hiwatashi Y."/>
            <person name="Ishikawa M."/>
            <person name="Iwata M."/>
            <person name="Karol K.G."/>
            <person name="Koehler B."/>
            <person name="Kolukisaoglu U."/>
            <person name="Kubo M."/>
            <person name="Kurata T."/>
            <person name="Lalonde S."/>
            <person name="Li K."/>
            <person name="Li Y."/>
            <person name="Litt A."/>
            <person name="Lyons E."/>
            <person name="Manning G."/>
            <person name="Maruyama T."/>
            <person name="Michael T.P."/>
            <person name="Mikami K."/>
            <person name="Miyazaki S."/>
            <person name="Morinaga S."/>
            <person name="Murata T."/>
            <person name="Mueller-Roeber B."/>
            <person name="Nelson D.R."/>
            <person name="Obara M."/>
            <person name="Oguri Y."/>
            <person name="Olmstead R.G."/>
            <person name="Onodera N."/>
            <person name="Petersen B.L."/>
            <person name="Pils B."/>
            <person name="Prigge M."/>
            <person name="Rensing S.A."/>
            <person name="Riano-Pachon D.M."/>
            <person name="Roberts A.W."/>
            <person name="Sato Y."/>
            <person name="Scheller H.V."/>
            <person name="Schulz B."/>
            <person name="Schulz C."/>
            <person name="Shakirov E.V."/>
            <person name="Shibagaki N."/>
            <person name="Shinohara N."/>
            <person name="Shippen D.E."/>
            <person name="Soerensen I."/>
            <person name="Sotooka R."/>
            <person name="Sugimoto N."/>
            <person name="Sugita M."/>
            <person name="Sumikawa N."/>
            <person name="Tanurdzic M."/>
            <person name="Theissen G."/>
            <person name="Ulvskov P."/>
            <person name="Wakazuki S."/>
            <person name="Weng J.K."/>
            <person name="Willats W.W."/>
            <person name="Wipf D."/>
            <person name="Wolf P.G."/>
            <person name="Yang L."/>
            <person name="Zimmer A.D."/>
            <person name="Zhu Q."/>
            <person name="Mitros T."/>
            <person name="Hellsten U."/>
            <person name="Loque D."/>
            <person name="Otillar R."/>
            <person name="Salamov A."/>
            <person name="Schmutz J."/>
            <person name="Shapiro H."/>
            <person name="Lindquist E."/>
            <person name="Lucas S."/>
            <person name="Rokhsar D."/>
            <person name="Grigoriev I.V."/>
        </authorList>
    </citation>
    <scope>NUCLEOTIDE SEQUENCE [LARGE SCALE GENOMIC DNA]</scope>
</reference>
<dbReference type="HOGENOM" id="CLU_913362_0_0_1"/>
<evidence type="ECO:0000313" key="2">
    <source>
        <dbReference type="Proteomes" id="UP000001514"/>
    </source>
</evidence>
<organism evidence="2">
    <name type="scientific">Selaginella moellendorffii</name>
    <name type="common">Spikemoss</name>
    <dbReference type="NCBI Taxonomy" id="88036"/>
    <lineage>
        <taxon>Eukaryota</taxon>
        <taxon>Viridiplantae</taxon>
        <taxon>Streptophyta</taxon>
        <taxon>Embryophyta</taxon>
        <taxon>Tracheophyta</taxon>
        <taxon>Lycopodiopsida</taxon>
        <taxon>Selaginellales</taxon>
        <taxon>Selaginellaceae</taxon>
        <taxon>Selaginella</taxon>
    </lineage>
</organism>
<dbReference type="AlphaFoldDB" id="D8S456"/>
<dbReference type="KEGG" id="smo:SELMODRAFT_417939"/>
<proteinExistence type="predicted"/>
<dbReference type="Gramene" id="EFJ20876">
    <property type="protein sequence ID" value="EFJ20876"/>
    <property type="gene ID" value="SELMODRAFT_417939"/>
</dbReference>
<name>D8S456_SELML</name>
<evidence type="ECO:0000313" key="1">
    <source>
        <dbReference type="EMBL" id="EFJ20876.1"/>
    </source>
</evidence>
<gene>
    <name evidence="1" type="ORF">SELMODRAFT_417939</name>
</gene>
<dbReference type="Proteomes" id="UP000001514">
    <property type="component" value="Unassembled WGS sequence"/>
</dbReference>
<sequence length="314" mass="35150">MSVSFFSFGPESRNSLLVASLLADIFPACTAAGGLKDCSVFSQNHLYRVDGFTVIKRLRDLPTAIEVDMEQTIMVDDMACSVCAPGEERNFLPVYSGEFQFTGAGAAYPCGIFQARRDNSLVRVLGTILWCIEASKERDVSLVEALTVLQWDLESSTYRHRQTNSERMYSLGLAAMRRFNPEIELLDTEKQGFLPWSPPLAVLNPASQALVLSWYRHFGFDEEQVRRIVSSGRLVAWREEFASRSKPQVTVVEIFGGFSLSLPRELSDQATKHVSSDVVNYGLEKHSNIELACAAPGRFKLRLKALRLCDFDEA</sequence>
<keyword evidence="2" id="KW-1185">Reference proteome</keyword>
<protein>
    <submittedName>
        <fullName evidence="1">Uncharacterized protein</fullName>
    </submittedName>
</protein>
<accession>D8S456</accession>
<dbReference type="InParanoid" id="D8S456"/>
<dbReference type="EMBL" id="GL377601">
    <property type="protein sequence ID" value="EFJ20876.1"/>
    <property type="molecule type" value="Genomic_DNA"/>
</dbReference>